<dbReference type="PANTHER" id="PTHR33116:SF79">
    <property type="entry name" value="REVERSE TRANSCRIPTASE DOMAIN, ZINC FINGER, CCHC-TYPE-RELATED"/>
    <property type="match status" value="1"/>
</dbReference>
<dbReference type="AlphaFoldDB" id="A0AA38T9S0"/>
<evidence type="ECO:0000313" key="2">
    <source>
        <dbReference type="Proteomes" id="UP001172457"/>
    </source>
</evidence>
<name>A0AA38T9S0_9ASTR</name>
<dbReference type="PANTHER" id="PTHR33116">
    <property type="entry name" value="REVERSE TRANSCRIPTASE ZINC-BINDING DOMAIN-CONTAINING PROTEIN-RELATED-RELATED"/>
    <property type="match status" value="1"/>
</dbReference>
<keyword evidence="2" id="KW-1185">Reference proteome</keyword>
<protein>
    <submittedName>
        <fullName evidence="1">Uncharacterized protein</fullName>
    </submittedName>
</protein>
<sequence length="254" mass="28578">MLLGAKSDCIRDHKLVLKVKTKAKVNVTTIVRNANGEYTATAPPREPLLDRLRISRILKTDSGGCLITLDTVNLVTVLHIILSCSGLKINFNKSRLSGVMVTKEEISRMARWLGCKEESLPFLYLGLPVGENMNLTTNWQPLIDKFRSKLSGWKAKSLSIGGRLCLCKLVFGSLGTEETMKISWVAWENLIREKKSGGLGIGSLRDANLALLAKWRWRERTETDANRKTTVLHCRTIFTTMYRTLPKLLLYVSN</sequence>
<dbReference type="EMBL" id="JARYMX010000005">
    <property type="protein sequence ID" value="KAJ9547422.1"/>
    <property type="molecule type" value="Genomic_DNA"/>
</dbReference>
<dbReference type="Proteomes" id="UP001172457">
    <property type="component" value="Chromosome 5"/>
</dbReference>
<accession>A0AA38T9S0</accession>
<reference evidence="1" key="1">
    <citation type="submission" date="2023-03" db="EMBL/GenBank/DDBJ databases">
        <title>Chromosome-scale reference genome and RAD-based genetic map of yellow starthistle (Centaurea solstitialis) reveal putative structural variation and QTLs associated with invader traits.</title>
        <authorList>
            <person name="Reatini B."/>
            <person name="Cang F.A."/>
            <person name="Jiang Q."/>
            <person name="Mckibben M.T.W."/>
            <person name="Barker M.S."/>
            <person name="Rieseberg L.H."/>
            <person name="Dlugosch K.M."/>
        </authorList>
    </citation>
    <scope>NUCLEOTIDE SEQUENCE</scope>
    <source>
        <strain evidence="1">CAN-66</strain>
        <tissue evidence="1">Leaf</tissue>
    </source>
</reference>
<evidence type="ECO:0000313" key="1">
    <source>
        <dbReference type="EMBL" id="KAJ9547422.1"/>
    </source>
</evidence>
<gene>
    <name evidence="1" type="ORF">OSB04_019965</name>
</gene>
<organism evidence="1 2">
    <name type="scientific">Centaurea solstitialis</name>
    <name type="common">yellow star-thistle</name>
    <dbReference type="NCBI Taxonomy" id="347529"/>
    <lineage>
        <taxon>Eukaryota</taxon>
        <taxon>Viridiplantae</taxon>
        <taxon>Streptophyta</taxon>
        <taxon>Embryophyta</taxon>
        <taxon>Tracheophyta</taxon>
        <taxon>Spermatophyta</taxon>
        <taxon>Magnoliopsida</taxon>
        <taxon>eudicotyledons</taxon>
        <taxon>Gunneridae</taxon>
        <taxon>Pentapetalae</taxon>
        <taxon>asterids</taxon>
        <taxon>campanulids</taxon>
        <taxon>Asterales</taxon>
        <taxon>Asteraceae</taxon>
        <taxon>Carduoideae</taxon>
        <taxon>Cardueae</taxon>
        <taxon>Centaureinae</taxon>
        <taxon>Centaurea</taxon>
    </lineage>
</organism>
<proteinExistence type="predicted"/>
<comment type="caution">
    <text evidence="1">The sequence shown here is derived from an EMBL/GenBank/DDBJ whole genome shotgun (WGS) entry which is preliminary data.</text>
</comment>